<accession>A0A6N3V697</accession>
<evidence type="ECO:0000256" key="7">
    <source>
        <dbReference type="SAM" id="SignalP"/>
    </source>
</evidence>
<dbReference type="Pfam" id="PF01915">
    <property type="entry name" value="Glyco_hydro_3_C"/>
    <property type="match status" value="1"/>
</dbReference>
<dbReference type="Gene3D" id="2.60.40.10">
    <property type="entry name" value="Immunoglobulins"/>
    <property type="match status" value="1"/>
</dbReference>
<dbReference type="GO" id="GO:0008422">
    <property type="term" value="F:beta-glucosidase activity"/>
    <property type="evidence" value="ECO:0007669"/>
    <property type="project" value="UniProtKB-ARBA"/>
</dbReference>
<dbReference type="GO" id="GO:0005975">
    <property type="term" value="P:carbohydrate metabolic process"/>
    <property type="evidence" value="ECO:0007669"/>
    <property type="project" value="InterPro"/>
</dbReference>
<dbReference type="Pfam" id="PF04616">
    <property type="entry name" value="Glyco_hydro_43"/>
    <property type="match status" value="1"/>
</dbReference>
<dbReference type="InterPro" id="IPR036962">
    <property type="entry name" value="Glyco_hydro_3_N_sf"/>
</dbReference>
<evidence type="ECO:0000256" key="3">
    <source>
        <dbReference type="ARBA" id="ARBA00022801"/>
    </source>
</evidence>
<dbReference type="SUPFAM" id="SSF51445">
    <property type="entry name" value="(Trans)glycosidases"/>
    <property type="match status" value="1"/>
</dbReference>
<sequence>MKKVILPIMLTILGADAFAQQAPQLGKASVDEVINAMTIDEKVQLIVGFGSHFTTNYSAAIGNSGDLVPGAAGQSNGIPRLGIPPTVFSDGPAGLRINATRKGDSRTYNCTHFPVETLLACTWNPELVKEVGKAMGDEVKRYGIDVLLAPAINIQRNPLNGRNFEYYSEDPLLAGEMAAAMINGLQSNGIGTSVKHFAMNNQETNRTDNNSVASPRTIREIYLKPFEIAVKKSQPWTVMSSYNLLNGTHTAERADLLTDLLRKEWGFKGMVVSDWYGGRDFVAMVNAGNDMIQPGHPQQVAILKKAIRQGNLSIELVDRNIKRILEYVMKTPRFKGYIATNDPDLKAHANVTRQSAAEGMVLLKNEKKTLPLISSLKNENKKINIALFGRTSYQYMAGGTGSGNVNSSYTVSLTDGLRNAGLHYNEQLAAAYENYIKTEEAKIPEKTWFETKTMIPEMTLSTEQATQYAQTADVAIITIGKSSGEGRDRKFYEYHLTDAEQQMLKTVCSVFHKQGKRVIVILNVTGVIETASWKDLPDAILLAWTGGQESGNSVTDILTGRMNPSGKLTMTFPVTYNDIPSSKTFVDVDSFNEEDYAKFLRHHPVNVTGRSTGVYNSYYDEGIYVGYRWFDTHKKHVSYPFGYGLSYTSFTYGKPIMTRENGNITVSLPVKNTGKFAGKEVIQVYVSAPGKDMDKPMKELKGFAKTNLLGIGESQTITISIPENTLGSFDEKNSCWTLEGGTYQVYIAASCEDVRHRIPVTIEGCVIENVSPILLLEKDAKPHYTSIRPGIEWMDTNGNPIQAHGFSVIFDEKTHTYYWYGEDKGRTTQGSNVWTYGVRCYSSKDFYNWEDRGHLIMPDTVNVLSPIHYSQGLDRPHIIHNPKTGKYVCWIKNLSDETQFFTILQSDHFMGPYTIVNPGFRPNGYEAGDFDLYVDEQTGKGYVWFERPHWEMICCELNDDFTGVTDKLSHHYTGKIPPATREAPTHFVHSGKHYIFSSGTSGYYPNESLVSVFTDYHGKYKDLGNPHPSDTSHTSFYSQITDVIKIPGKKNLYVAVADRWMPQIVGTDEPRQEWQRISDRFRGHQPRAVSNDPVVIMDRSQQVRNGWDVTYNARYVWLPVTFENGKPIIEWKDEWKLEDYE</sequence>
<dbReference type="SMART" id="SM01217">
    <property type="entry name" value="Fn3_like"/>
    <property type="match status" value="1"/>
</dbReference>
<dbReference type="CDD" id="cd18826">
    <property type="entry name" value="GH43_CtGH43-like"/>
    <property type="match status" value="1"/>
</dbReference>
<dbReference type="InterPro" id="IPR036881">
    <property type="entry name" value="Glyco_hydro_3_C_sf"/>
</dbReference>
<evidence type="ECO:0000256" key="2">
    <source>
        <dbReference type="ARBA" id="ARBA00009865"/>
    </source>
</evidence>
<evidence type="ECO:0000256" key="4">
    <source>
        <dbReference type="ARBA" id="ARBA00023277"/>
    </source>
</evidence>
<dbReference type="EMBL" id="VWLX01000021">
    <property type="protein sequence ID" value="KAA3800384.1"/>
    <property type="molecule type" value="Genomic_DNA"/>
</dbReference>
<feature type="signal peptide" evidence="7">
    <location>
        <begin position="1"/>
        <end position="19"/>
    </location>
</feature>
<keyword evidence="3 6" id="KW-0378">Hydrolase</keyword>
<dbReference type="InterPro" id="IPR013783">
    <property type="entry name" value="Ig-like_fold"/>
</dbReference>
<feature type="domain" description="Fibronectin type III-like" evidence="8">
    <location>
        <begin position="680"/>
        <end position="751"/>
    </location>
</feature>
<dbReference type="InterPro" id="IPR023296">
    <property type="entry name" value="Glyco_hydro_beta-prop_sf"/>
</dbReference>
<keyword evidence="5 6" id="KW-0326">Glycosidase</keyword>
<protein>
    <submittedName>
        <fullName evidence="9">Family 43 glycosylhydrolase</fullName>
    </submittedName>
</protein>
<dbReference type="Pfam" id="PF00933">
    <property type="entry name" value="Glyco_hydro_3"/>
    <property type="match status" value="1"/>
</dbReference>
<feature type="chain" id="PRO_5026847950" evidence="7">
    <location>
        <begin position="20"/>
        <end position="1141"/>
    </location>
</feature>
<dbReference type="InterPro" id="IPR001764">
    <property type="entry name" value="Glyco_hydro_3_N"/>
</dbReference>
<proteinExistence type="inferred from homology"/>
<organism evidence="9 10">
    <name type="scientific">Bacteroides ovatus</name>
    <dbReference type="NCBI Taxonomy" id="28116"/>
    <lineage>
        <taxon>Bacteria</taxon>
        <taxon>Pseudomonadati</taxon>
        <taxon>Bacteroidota</taxon>
        <taxon>Bacteroidia</taxon>
        <taxon>Bacteroidales</taxon>
        <taxon>Bacteroidaceae</taxon>
        <taxon>Bacteroides</taxon>
    </lineage>
</organism>
<dbReference type="Proteomes" id="UP000460135">
    <property type="component" value="Unassembled WGS sequence"/>
</dbReference>
<dbReference type="InterPro" id="IPR019800">
    <property type="entry name" value="Glyco_hydro_3_AS"/>
</dbReference>
<dbReference type="Gene3D" id="3.40.50.1700">
    <property type="entry name" value="Glycoside hydrolase family 3 C-terminal domain"/>
    <property type="match status" value="1"/>
</dbReference>
<reference evidence="9 10" key="1">
    <citation type="journal article" date="2019" name="Nat. Med.">
        <title>A library of human gut bacterial isolates paired with longitudinal multiomics data enables mechanistic microbiome research.</title>
        <authorList>
            <person name="Poyet M."/>
            <person name="Groussin M."/>
            <person name="Gibbons S.M."/>
            <person name="Avila-Pacheco J."/>
            <person name="Jiang X."/>
            <person name="Kearney S.M."/>
            <person name="Perrotta A.R."/>
            <person name="Berdy B."/>
            <person name="Zhao S."/>
            <person name="Lieberman T.D."/>
            <person name="Swanson P.K."/>
            <person name="Smith M."/>
            <person name="Roesemann S."/>
            <person name="Alexander J.E."/>
            <person name="Rich S.A."/>
            <person name="Livny J."/>
            <person name="Vlamakis H."/>
            <person name="Clish C."/>
            <person name="Bullock K."/>
            <person name="Deik A."/>
            <person name="Scott J."/>
            <person name="Pierce K.A."/>
            <person name="Xavier R.J."/>
            <person name="Alm E.J."/>
        </authorList>
    </citation>
    <scope>NUCLEOTIDE SEQUENCE [LARGE SCALE GENOMIC DNA]</scope>
    <source>
        <strain evidence="9 10">BIOML-A183</strain>
    </source>
</reference>
<dbReference type="Gene3D" id="2.115.10.20">
    <property type="entry name" value="Glycosyl hydrolase domain, family 43"/>
    <property type="match status" value="1"/>
</dbReference>
<dbReference type="Gene3D" id="3.20.20.300">
    <property type="entry name" value="Glycoside hydrolase, family 3, N-terminal domain"/>
    <property type="match status" value="1"/>
</dbReference>
<comment type="similarity">
    <text evidence="1 6">Belongs to the glycosyl hydrolase 3 family.</text>
</comment>
<dbReference type="PRINTS" id="PR00133">
    <property type="entry name" value="GLHYDRLASE3"/>
</dbReference>
<name>A0A6N3V697_BACOV</name>
<gene>
    <name evidence="9" type="ORF">F3F51_22770</name>
</gene>
<dbReference type="PANTHER" id="PTHR42715">
    <property type="entry name" value="BETA-GLUCOSIDASE"/>
    <property type="match status" value="1"/>
</dbReference>
<dbReference type="SUPFAM" id="SSF75005">
    <property type="entry name" value="Arabinanase/levansucrase/invertase"/>
    <property type="match status" value="1"/>
</dbReference>
<evidence type="ECO:0000313" key="10">
    <source>
        <dbReference type="Proteomes" id="UP000460135"/>
    </source>
</evidence>
<keyword evidence="7" id="KW-0732">Signal</keyword>
<dbReference type="SUPFAM" id="SSF52279">
    <property type="entry name" value="Beta-D-glucan exohydrolase, C-terminal domain"/>
    <property type="match status" value="1"/>
</dbReference>
<evidence type="ECO:0000256" key="6">
    <source>
        <dbReference type="RuleBase" id="RU361161"/>
    </source>
</evidence>
<evidence type="ECO:0000259" key="8">
    <source>
        <dbReference type="SMART" id="SM01217"/>
    </source>
</evidence>
<dbReference type="Pfam" id="PF14310">
    <property type="entry name" value="Fn3-like"/>
    <property type="match status" value="1"/>
</dbReference>
<keyword evidence="4" id="KW-0119">Carbohydrate metabolism</keyword>
<evidence type="ECO:0000313" key="9">
    <source>
        <dbReference type="EMBL" id="KAA3800384.1"/>
    </source>
</evidence>
<dbReference type="InterPro" id="IPR026891">
    <property type="entry name" value="Fn3-like"/>
</dbReference>
<dbReference type="FunFam" id="2.60.40.10:FF:000495">
    <property type="entry name" value="Periplasmic beta-glucosidase"/>
    <property type="match status" value="1"/>
</dbReference>
<dbReference type="InterPro" id="IPR002772">
    <property type="entry name" value="Glyco_hydro_3_C"/>
</dbReference>
<dbReference type="AlphaFoldDB" id="A0A6N3V697"/>
<dbReference type="InterPro" id="IPR017853">
    <property type="entry name" value="GH"/>
</dbReference>
<dbReference type="InterPro" id="IPR006710">
    <property type="entry name" value="Glyco_hydro_43"/>
</dbReference>
<dbReference type="PANTHER" id="PTHR42715:SF10">
    <property type="entry name" value="BETA-GLUCOSIDASE"/>
    <property type="match status" value="1"/>
</dbReference>
<dbReference type="PROSITE" id="PS00775">
    <property type="entry name" value="GLYCOSYL_HYDROL_F3"/>
    <property type="match status" value="1"/>
</dbReference>
<comment type="caution">
    <text evidence="9">The sequence shown here is derived from an EMBL/GenBank/DDBJ whole genome shotgun (WGS) entry which is preliminary data.</text>
</comment>
<evidence type="ECO:0000256" key="5">
    <source>
        <dbReference type="ARBA" id="ARBA00023295"/>
    </source>
</evidence>
<dbReference type="InterPro" id="IPR050288">
    <property type="entry name" value="Cellulose_deg_GH3"/>
</dbReference>
<comment type="similarity">
    <text evidence="2">Belongs to the glycosyl hydrolase 43 family.</text>
</comment>
<evidence type="ECO:0000256" key="1">
    <source>
        <dbReference type="ARBA" id="ARBA00005336"/>
    </source>
</evidence>